<sequence>MYEQREREKLCIRVPKVYDWVERQVDLPLISLHDLIQIGFDCDGVTGGGVTGGCDDPCAVIDTSNAQVKCFLTNSLGKPVDPNSPGSILVQEITQINGRQDVSTTLPSGKKIILQKVKVLVKGFVVVEICDAKGNVCTSDPIPFASALKHSSYAHQKEPN</sequence>
<dbReference type="EMBL" id="CP129013">
    <property type="protein sequence ID" value="WLR41355.1"/>
    <property type="molecule type" value="Genomic_DNA"/>
</dbReference>
<name>A0ABY9JSG5_9BACI</name>
<accession>A0ABY9JSG5</accession>
<dbReference type="Proteomes" id="UP001197974">
    <property type="component" value="Chromosome"/>
</dbReference>
<reference evidence="1 2" key="1">
    <citation type="submission" date="2023-06" db="EMBL/GenBank/DDBJ databases">
        <title>Five Gram-positive bacteria isolated from mangrove sediments in Shenzhen, Guangdong, China.</title>
        <authorList>
            <person name="Yu S."/>
            <person name="Zheng W."/>
            <person name="Huang Y."/>
        </authorList>
    </citation>
    <scope>NUCLEOTIDE SEQUENCE [LARGE SCALE GENOMIC DNA]</scope>
    <source>
        <strain evidence="1 2">SaN35-3</strain>
    </source>
</reference>
<organism evidence="1 2">
    <name type="scientific">Bacillus carboniphilus</name>
    <dbReference type="NCBI Taxonomy" id="86663"/>
    <lineage>
        <taxon>Bacteria</taxon>
        <taxon>Bacillati</taxon>
        <taxon>Bacillota</taxon>
        <taxon>Bacilli</taxon>
        <taxon>Bacillales</taxon>
        <taxon>Bacillaceae</taxon>
        <taxon>Bacillus</taxon>
    </lineage>
</organism>
<evidence type="ECO:0000313" key="2">
    <source>
        <dbReference type="Proteomes" id="UP001197974"/>
    </source>
</evidence>
<dbReference type="RefSeq" id="WP_306019547.1">
    <property type="nucleotide sequence ID" value="NZ_CP129013.1"/>
</dbReference>
<gene>
    <name evidence="1" type="ORF">LC087_10565</name>
</gene>
<evidence type="ECO:0008006" key="3">
    <source>
        <dbReference type="Google" id="ProtNLM"/>
    </source>
</evidence>
<keyword evidence="2" id="KW-1185">Reference proteome</keyword>
<evidence type="ECO:0000313" key="1">
    <source>
        <dbReference type="EMBL" id="WLR41355.1"/>
    </source>
</evidence>
<proteinExistence type="predicted"/>
<protein>
    <recommendedName>
        <fullName evidence="3">Spore coat protein</fullName>
    </recommendedName>
</protein>